<gene>
    <name evidence="2" type="ORF">JEQ12_018616</name>
</gene>
<reference evidence="2 3" key="1">
    <citation type="submission" date="2020-12" db="EMBL/GenBank/DDBJ databases">
        <title>De novo assembly of Tibetan sheep genome.</title>
        <authorList>
            <person name="Li X."/>
        </authorList>
    </citation>
    <scope>NUCLEOTIDE SEQUENCE [LARGE SCALE GENOMIC DNA]</scope>
    <source>
        <tissue evidence="2">Heart</tissue>
    </source>
</reference>
<sequence length="109" mass="12112">MAGEKFKVEEVFEANEEALGSLHKDSRWDQQLKDFRDSNMVLDRLFEMKMKRAKSNNALGWVSHSADSQGQGLADSQGHSKMMDAEACANHHLPGPVGDGDQEPQRRGG</sequence>
<evidence type="ECO:0000256" key="1">
    <source>
        <dbReference type="SAM" id="MobiDB-lite"/>
    </source>
</evidence>
<evidence type="ECO:0000313" key="3">
    <source>
        <dbReference type="Proteomes" id="UP000664991"/>
    </source>
</evidence>
<evidence type="ECO:0000313" key="2">
    <source>
        <dbReference type="EMBL" id="KAG5205366.1"/>
    </source>
</evidence>
<comment type="caution">
    <text evidence="2">The sequence shown here is derived from an EMBL/GenBank/DDBJ whole genome shotgun (WGS) entry which is preliminary data.</text>
</comment>
<accession>A0A836D308</accession>
<organism evidence="2 3">
    <name type="scientific">Ovis aries</name>
    <name type="common">Sheep</name>
    <dbReference type="NCBI Taxonomy" id="9940"/>
    <lineage>
        <taxon>Eukaryota</taxon>
        <taxon>Metazoa</taxon>
        <taxon>Chordata</taxon>
        <taxon>Craniata</taxon>
        <taxon>Vertebrata</taxon>
        <taxon>Euteleostomi</taxon>
        <taxon>Mammalia</taxon>
        <taxon>Eutheria</taxon>
        <taxon>Laurasiatheria</taxon>
        <taxon>Artiodactyla</taxon>
        <taxon>Ruminantia</taxon>
        <taxon>Pecora</taxon>
        <taxon>Bovidae</taxon>
        <taxon>Caprinae</taxon>
        <taxon>Ovis</taxon>
    </lineage>
</organism>
<dbReference type="AlphaFoldDB" id="A0A836D308"/>
<protein>
    <submittedName>
        <fullName evidence="2">Uncharacterized protein</fullName>
    </submittedName>
</protein>
<dbReference type="EMBL" id="JAEMGP010000008">
    <property type="protein sequence ID" value="KAG5205366.1"/>
    <property type="molecule type" value="Genomic_DNA"/>
</dbReference>
<proteinExistence type="predicted"/>
<feature type="region of interest" description="Disordered" evidence="1">
    <location>
        <begin position="63"/>
        <end position="109"/>
    </location>
</feature>
<name>A0A836D308_SHEEP</name>
<dbReference type="Proteomes" id="UP000664991">
    <property type="component" value="Unassembled WGS sequence"/>
</dbReference>